<keyword evidence="8" id="KW-0408">Iron</keyword>
<dbReference type="OMA" id="PYCDIDF"/>
<dbReference type="InterPro" id="IPR058240">
    <property type="entry name" value="rSAM_sf"/>
</dbReference>
<evidence type="ECO:0000256" key="6">
    <source>
        <dbReference type="ARBA" id="ARBA00022691"/>
    </source>
</evidence>
<dbReference type="EC" id="2.8.1.8" evidence="3"/>
<comment type="subcellular location">
    <subcellularLocation>
        <location evidence="2">Mitochondrion</location>
    </subcellularLocation>
</comment>
<evidence type="ECO:0000256" key="3">
    <source>
        <dbReference type="ARBA" id="ARBA00012237"/>
    </source>
</evidence>
<dbReference type="CDD" id="cd01335">
    <property type="entry name" value="Radical_SAM"/>
    <property type="match status" value="1"/>
</dbReference>
<name>C1N1R1_MICPC</name>
<evidence type="ECO:0000256" key="9">
    <source>
        <dbReference type="ARBA" id="ARBA00023014"/>
    </source>
</evidence>
<dbReference type="PANTHER" id="PTHR10949:SF0">
    <property type="entry name" value="LIPOYL SYNTHASE, MITOCHONDRIAL"/>
    <property type="match status" value="1"/>
</dbReference>
<dbReference type="SFLD" id="SFLDF00271">
    <property type="entry name" value="lipoyl_synthase"/>
    <property type="match status" value="1"/>
</dbReference>
<dbReference type="eggNOG" id="KOG2672">
    <property type="taxonomic scope" value="Eukaryota"/>
</dbReference>
<dbReference type="InterPro" id="IPR003698">
    <property type="entry name" value="Lipoyl_synth"/>
</dbReference>
<dbReference type="SMART" id="SM00729">
    <property type="entry name" value="Elp3"/>
    <property type="match status" value="1"/>
</dbReference>
<comment type="catalytic activity">
    <reaction evidence="10">
        <text>[[Fe-S] cluster scaffold protein carrying a second [4Fe-4S](2+) cluster] + N(6)-octanoyl-L-lysyl-[protein] + 2 oxidized [2Fe-2S]-[ferredoxin] + 2 S-adenosyl-L-methionine + 4 H(+) = [[Fe-S] cluster scaffold protein] + N(6)-[(R)-dihydrolipoyl]-L-lysyl-[protein] + 4 Fe(3+) + 2 hydrogen sulfide + 2 5'-deoxyadenosine + 2 L-methionine + 2 reduced [2Fe-2S]-[ferredoxin]</text>
        <dbReference type="Rhea" id="RHEA:16585"/>
        <dbReference type="Rhea" id="RHEA-COMP:9928"/>
        <dbReference type="Rhea" id="RHEA-COMP:10000"/>
        <dbReference type="Rhea" id="RHEA-COMP:10001"/>
        <dbReference type="Rhea" id="RHEA-COMP:10475"/>
        <dbReference type="Rhea" id="RHEA-COMP:14568"/>
        <dbReference type="Rhea" id="RHEA-COMP:14569"/>
        <dbReference type="ChEBI" id="CHEBI:15378"/>
        <dbReference type="ChEBI" id="CHEBI:17319"/>
        <dbReference type="ChEBI" id="CHEBI:29034"/>
        <dbReference type="ChEBI" id="CHEBI:29919"/>
        <dbReference type="ChEBI" id="CHEBI:33722"/>
        <dbReference type="ChEBI" id="CHEBI:33737"/>
        <dbReference type="ChEBI" id="CHEBI:33738"/>
        <dbReference type="ChEBI" id="CHEBI:57844"/>
        <dbReference type="ChEBI" id="CHEBI:59789"/>
        <dbReference type="ChEBI" id="CHEBI:78809"/>
        <dbReference type="ChEBI" id="CHEBI:83100"/>
        <dbReference type="EC" id="2.8.1.8"/>
    </reaction>
</comment>
<dbReference type="Proteomes" id="UP000001876">
    <property type="component" value="Unassembled WGS sequence"/>
</dbReference>
<dbReference type="Gene3D" id="3.20.20.70">
    <property type="entry name" value="Aldolase class I"/>
    <property type="match status" value="1"/>
</dbReference>
<evidence type="ECO:0000256" key="10">
    <source>
        <dbReference type="ARBA" id="ARBA00047326"/>
    </source>
</evidence>
<dbReference type="PANTHER" id="PTHR10949">
    <property type="entry name" value="LIPOYL SYNTHASE"/>
    <property type="match status" value="1"/>
</dbReference>
<dbReference type="STRING" id="564608.C1N1R1"/>
<evidence type="ECO:0000259" key="11">
    <source>
        <dbReference type="PROSITE" id="PS51918"/>
    </source>
</evidence>
<proteinExistence type="inferred from homology"/>
<dbReference type="SFLD" id="SFLDG01058">
    <property type="entry name" value="lipoyl_synthase_like"/>
    <property type="match status" value="1"/>
</dbReference>
<dbReference type="NCBIfam" id="TIGR00510">
    <property type="entry name" value="lipA"/>
    <property type="match status" value="1"/>
</dbReference>
<dbReference type="SFLD" id="SFLDS00029">
    <property type="entry name" value="Radical_SAM"/>
    <property type="match status" value="1"/>
</dbReference>
<dbReference type="NCBIfam" id="NF009544">
    <property type="entry name" value="PRK12928.1"/>
    <property type="match status" value="1"/>
</dbReference>
<evidence type="ECO:0000256" key="2">
    <source>
        <dbReference type="ARBA" id="ARBA00004173"/>
    </source>
</evidence>
<dbReference type="SUPFAM" id="SSF102114">
    <property type="entry name" value="Radical SAM enzymes"/>
    <property type="match status" value="1"/>
</dbReference>
<dbReference type="AlphaFoldDB" id="C1N1R1"/>
<dbReference type="OrthoDB" id="3231at2759"/>
<evidence type="ECO:0000256" key="4">
    <source>
        <dbReference type="ARBA" id="ARBA00022485"/>
    </source>
</evidence>
<keyword evidence="13" id="KW-1185">Reference proteome</keyword>
<dbReference type="InterPro" id="IPR031691">
    <property type="entry name" value="LIAS_N"/>
</dbReference>
<dbReference type="Pfam" id="PF16881">
    <property type="entry name" value="LIAS_N"/>
    <property type="match status" value="1"/>
</dbReference>
<dbReference type="GO" id="GO:0005739">
    <property type="term" value="C:mitochondrion"/>
    <property type="evidence" value="ECO:0007669"/>
    <property type="project" value="UniProtKB-SubCell"/>
</dbReference>
<dbReference type="GO" id="GO:0016992">
    <property type="term" value="F:lipoate synthase activity"/>
    <property type="evidence" value="ECO:0007669"/>
    <property type="project" value="UniProtKB-EC"/>
</dbReference>
<reference evidence="12 13" key="1">
    <citation type="journal article" date="2009" name="Science">
        <title>Green evolution and dynamic adaptations revealed by genomes of the marine picoeukaryotes Micromonas.</title>
        <authorList>
            <person name="Worden A.Z."/>
            <person name="Lee J.H."/>
            <person name="Mock T."/>
            <person name="Rouze P."/>
            <person name="Simmons M.P."/>
            <person name="Aerts A.L."/>
            <person name="Allen A.E."/>
            <person name="Cuvelier M.L."/>
            <person name="Derelle E."/>
            <person name="Everett M.V."/>
            <person name="Foulon E."/>
            <person name="Grimwood J."/>
            <person name="Gundlach H."/>
            <person name="Henrissat B."/>
            <person name="Napoli C."/>
            <person name="McDonald S.M."/>
            <person name="Parker M.S."/>
            <person name="Rombauts S."/>
            <person name="Salamov A."/>
            <person name="Von Dassow P."/>
            <person name="Badger J.H."/>
            <person name="Coutinho P.M."/>
            <person name="Demir E."/>
            <person name="Dubchak I."/>
            <person name="Gentemann C."/>
            <person name="Eikrem W."/>
            <person name="Gready J.E."/>
            <person name="John U."/>
            <person name="Lanier W."/>
            <person name="Lindquist E.A."/>
            <person name="Lucas S."/>
            <person name="Mayer K.F."/>
            <person name="Moreau H."/>
            <person name="Not F."/>
            <person name="Otillar R."/>
            <person name="Panaud O."/>
            <person name="Pangilinan J."/>
            <person name="Paulsen I."/>
            <person name="Piegu B."/>
            <person name="Poliakov A."/>
            <person name="Robbens S."/>
            <person name="Schmutz J."/>
            <person name="Toulza E."/>
            <person name="Wyss T."/>
            <person name="Zelensky A."/>
            <person name="Zhou K."/>
            <person name="Armbrust E.V."/>
            <person name="Bhattacharya D."/>
            <person name="Goodenough U.W."/>
            <person name="Van de Peer Y."/>
            <person name="Grigoriev I.V."/>
        </authorList>
    </citation>
    <scope>NUCLEOTIDE SEQUENCE [LARGE SCALE GENOMIC DNA]</scope>
    <source>
        <strain evidence="12 13">CCMP1545</strain>
    </source>
</reference>
<organism evidence="13">
    <name type="scientific">Micromonas pusilla (strain CCMP1545)</name>
    <name type="common">Picoplanktonic green alga</name>
    <dbReference type="NCBI Taxonomy" id="564608"/>
    <lineage>
        <taxon>Eukaryota</taxon>
        <taxon>Viridiplantae</taxon>
        <taxon>Chlorophyta</taxon>
        <taxon>Mamiellophyceae</taxon>
        <taxon>Mamiellales</taxon>
        <taxon>Mamiellaceae</taxon>
        <taxon>Micromonas</taxon>
    </lineage>
</organism>
<dbReference type="NCBIfam" id="NF004019">
    <property type="entry name" value="PRK05481.1"/>
    <property type="match status" value="1"/>
</dbReference>
<dbReference type="EMBL" id="GG663745">
    <property type="protein sequence ID" value="EEH53874.1"/>
    <property type="molecule type" value="Genomic_DNA"/>
</dbReference>
<dbReference type="GO" id="GO:0046872">
    <property type="term" value="F:metal ion binding"/>
    <property type="evidence" value="ECO:0007669"/>
    <property type="project" value="UniProtKB-KW"/>
</dbReference>
<sequence>PSTLKRTIPSGDRYVEIKSKLRELNLSTVCEEAKCPNLGECWGGGEGQTATATIMIMGDTCTRACRFCAVKTSRAPPPLDADEPANVAKAIAAWGLDYVVLTSVDRDELPDQGAGHIAETVRRLKADAPGVLVEALTPDFRGDRDLVTTVATSGVDVFAHNVETVPELQAHVRDRRANWAQSVDVLRTAKAAGAGITKTSVMLGLGETREQVVNCLELLREADVDVVTFGQYMRPTKRHLPVAEYVTPEAFEAYKVIAEGMGFLYVASGPMVRSSYKAGEYFLENVLKQRRAAAAAGEGTKEAARASA</sequence>
<dbReference type="InterPro" id="IPR013785">
    <property type="entry name" value="Aldolase_TIM"/>
</dbReference>
<keyword evidence="6" id="KW-0949">S-adenosyl-L-methionine</keyword>
<dbReference type="PROSITE" id="PS51918">
    <property type="entry name" value="RADICAL_SAM"/>
    <property type="match status" value="1"/>
</dbReference>
<gene>
    <name evidence="12" type="ORF">MICPUCDRAFT_20781</name>
</gene>
<dbReference type="InterPro" id="IPR007197">
    <property type="entry name" value="rSAM"/>
</dbReference>
<feature type="non-terminal residue" evidence="12">
    <location>
        <position position="1"/>
    </location>
</feature>
<evidence type="ECO:0000256" key="8">
    <source>
        <dbReference type="ARBA" id="ARBA00023004"/>
    </source>
</evidence>
<keyword evidence="9" id="KW-0411">Iron-sulfur</keyword>
<dbReference type="Pfam" id="PF04055">
    <property type="entry name" value="Radical_SAM"/>
    <property type="match status" value="1"/>
</dbReference>
<dbReference type="GeneID" id="9687398"/>
<feature type="domain" description="Radical SAM core" evidence="11">
    <location>
        <begin position="44"/>
        <end position="264"/>
    </location>
</feature>
<dbReference type="GO" id="GO:0051539">
    <property type="term" value="F:4 iron, 4 sulfur cluster binding"/>
    <property type="evidence" value="ECO:0007669"/>
    <property type="project" value="UniProtKB-KW"/>
</dbReference>
<dbReference type="KEGG" id="mpp:MICPUCDRAFT_20781"/>
<protein>
    <recommendedName>
        <fullName evidence="3">lipoyl synthase</fullName>
        <ecNumber evidence="3">2.8.1.8</ecNumber>
    </recommendedName>
</protein>
<dbReference type="RefSeq" id="XP_003062162.1">
    <property type="nucleotide sequence ID" value="XM_003062116.1"/>
</dbReference>
<evidence type="ECO:0000313" key="12">
    <source>
        <dbReference type="EMBL" id="EEH53874.1"/>
    </source>
</evidence>
<keyword evidence="5" id="KW-0808">Transferase</keyword>
<keyword evidence="7" id="KW-0479">Metal-binding</keyword>
<evidence type="ECO:0000256" key="5">
    <source>
        <dbReference type="ARBA" id="ARBA00022679"/>
    </source>
</evidence>
<evidence type="ECO:0000256" key="1">
    <source>
        <dbReference type="ARBA" id="ARBA00001966"/>
    </source>
</evidence>
<evidence type="ECO:0000256" key="7">
    <source>
        <dbReference type="ARBA" id="ARBA00022723"/>
    </source>
</evidence>
<dbReference type="HAMAP" id="MF_00206">
    <property type="entry name" value="Lipoyl_synth"/>
    <property type="match status" value="1"/>
</dbReference>
<evidence type="ECO:0000313" key="13">
    <source>
        <dbReference type="Proteomes" id="UP000001876"/>
    </source>
</evidence>
<dbReference type="InterPro" id="IPR006638">
    <property type="entry name" value="Elp3/MiaA/NifB-like_rSAM"/>
</dbReference>
<accession>C1N1R1</accession>
<comment type="cofactor">
    <cofactor evidence="1">
        <name>[4Fe-4S] cluster</name>
        <dbReference type="ChEBI" id="CHEBI:49883"/>
    </cofactor>
</comment>
<keyword evidence="4" id="KW-0004">4Fe-4S</keyword>
<dbReference type="PIRSF" id="PIRSF005963">
    <property type="entry name" value="Lipoyl_synth"/>
    <property type="match status" value="1"/>
</dbReference>